<reference evidence="1 2" key="1">
    <citation type="journal article" date="2015" name="Nature">
        <title>rRNA introns, odd ribosomes, and small enigmatic genomes across a large radiation of phyla.</title>
        <authorList>
            <person name="Brown C.T."/>
            <person name="Hug L.A."/>
            <person name="Thomas B.C."/>
            <person name="Sharon I."/>
            <person name="Castelle C.J."/>
            <person name="Singh A."/>
            <person name="Wilkins M.J."/>
            <person name="Williams K.H."/>
            <person name="Banfield J.F."/>
        </authorList>
    </citation>
    <scope>NUCLEOTIDE SEQUENCE [LARGE SCALE GENOMIC DNA]</scope>
</reference>
<comment type="caution">
    <text evidence="1">The sequence shown here is derived from an EMBL/GenBank/DDBJ whole genome shotgun (WGS) entry which is preliminary data.</text>
</comment>
<accession>A0A0G0LV22</accession>
<sequence length="205" mass="23471">MKKLIWFTTATILFLVFLFPAVLAMGIKLIPNGDQPGYNSDQRLGVYGIRDISQKFISEKANLSAIGTSIRNPNLQNKKDIIFTLFDEKMNIVRTTIINGRNVEDGNFIKFVFEPIFDSKNKTYTFEIVSPDAGPGDTIEVFYVENGISLQSMPNWIVEYTYDKKIHKGGLPIVLYFKPTSKFEIIKEIYTNLFSRFQSLDSQKI</sequence>
<proteinExistence type="predicted"/>
<dbReference type="Proteomes" id="UP000034774">
    <property type="component" value="Unassembled WGS sequence"/>
</dbReference>
<evidence type="ECO:0000313" key="2">
    <source>
        <dbReference type="Proteomes" id="UP000034774"/>
    </source>
</evidence>
<name>A0A0G0LV22_9BACT</name>
<gene>
    <name evidence="1" type="ORF">UT17_C0004G0198</name>
</gene>
<dbReference type="AlphaFoldDB" id="A0A0G0LV22"/>
<dbReference type="EMBL" id="LBVU01000004">
    <property type="protein sequence ID" value="KKQ91850.1"/>
    <property type="molecule type" value="Genomic_DNA"/>
</dbReference>
<organism evidence="1 2">
    <name type="scientific">Candidatus Woesebacteria bacterium GW2011_GWB1_39_10</name>
    <dbReference type="NCBI Taxonomy" id="1618572"/>
    <lineage>
        <taxon>Bacteria</taxon>
        <taxon>Candidatus Woeseibacteriota</taxon>
    </lineage>
</organism>
<dbReference type="STRING" id="1618572.UT17_C0004G0198"/>
<protein>
    <submittedName>
        <fullName evidence="1">Uncharacterized protein</fullName>
    </submittedName>
</protein>
<evidence type="ECO:0000313" key="1">
    <source>
        <dbReference type="EMBL" id="KKQ91850.1"/>
    </source>
</evidence>